<comment type="similarity">
    <text evidence="1">Belongs to the glycosyl hydrolase 18 family. Chitinase class II subfamily.</text>
</comment>
<dbReference type="GO" id="GO:0006032">
    <property type="term" value="P:chitin catabolic process"/>
    <property type="evidence" value="ECO:0007669"/>
    <property type="project" value="UniProtKB-ARBA"/>
</dbReference>
<comment type="caution">
    <text evidence="10">The sequence shown here is derived from an EMBL/GenBank/DDBJ whole genome shotgun (WGS) entry which is preliminary data.</text>
</comment>
<feature type="domain" description="GH18" evidence="9">
    <location>
        <begin position="1"/>
        <end position="360"/>
    </location>
</feature>
<dbReference type="SUPFAM" id="SSF57625">
    <property type="entry name" value="Invertebrate chitin-binding proteins"/>
    <property type="match status" value="1"/>
</dbReference>
<dbReference type="PANTHER" id="PTHR11177">
    <property type="entry name" value="CHITINASE"/>
    <property type="match status" value="1"/>
</dbReference>
<accession>A0A814IEG7</accession>
<evidence type="ECO:0000313" key="12">
    <source>
        <dbReference type="Proteomes" id="UP000663829"/>
    </source>
</evidence>
<evidence type="ECO:0000256" key="6">
    <source>
        <dbReference type="RuleBase" id="RU000489"/>
    </source>
</evidence>
<dbReference type="AlphaFoldDB" id="A0A814IEG7"/>
<dbReference type="PANTHER" id="PTHR11177:SF317">
    <property type="entry name" value="CHITINASE 12-RELATED"/>
    <property type="match status" value="1"/>
</dbReference>
<evidence type="ECO:0008006" key="13">
    <source>
        <dbReference type="Google" id="ProtNLM"/>
    </source>
</evidence>
<dbReference type="Proteomes" id="UP000681722">
    <property type="component" value="Unassembled WGS sequence"/>
</dbReference>
<dbReference type="InterPro" id="IPR050314">
    <property type="entry name" value="Glycosyl_Hydrlase_18"/>
</dbReference>
<feature type="compositionally biased region" description="Acidic residues" evidence="7">
    <location>
        <begin position="496"/>
        <end position="505"/>
    </location>
</feature>
<proteinExistence type="inferred from homology"/>
<evidence type="ECO:0000313" key="10">
    <source>
        <dbReference type="EMBL" id="CAF1024639.1"/>
    </source>
</evidence>
<dbReference type="InterPro" id="IPR002557">
    <property type="entry name" value="Chitin-bd_dom"/>
</dbReference>
<dbReference type="Proteomes" id="UP000663829">
    <property type="component" value="Unassembled WGS sequence"/>
</dbReference>
<dbReference type="EMBL" id="CAJNOQ010003685">
    <property type="protein sequence ID" value="CAF1024639.1"/>
    <property type="molecule type" value="Genomic_DNA"/>
</dbReference>
<evidence type="ECO:0000256" key="3">
    <source>
        <dbReference type="ARBA" id="ARBA00022801"/>
    </source>
</evidence>
<dbReference type="PROSITE" id="PS51910">
    <property type="entry name" value="GH18_2"/>
    <property type="match status" value="1"/>
</dbReference>
<evidence type="ECO:0000313" key="11">
    <source>
        <dbReference type="EMBL" id="CAF3795887.1"/>
    </source>
</evidence>
<dbReference type="InterPro" id="IPR017853">
    <property type="entry name" value="GH"/>
</dbReference>
<dbReference type="PROSITE" id="PS50940">
    <property type="entry name" value="CHIT_BIND_II"/>
    <property type="match status" value="1"/>
</dbReference>
<sequence>MGDYIRTYQRPGSGSMIPEDIDPCLCTHIIYAFSEMDKNQLTPTEKYDTDDKENELPGFFERFNQWKEVNKHLRTLLAVGGWEMGMKDFSAMVKQDKNIKKFVDTTIKYLRHHKFDGLDLDFEYPGVDWRGSEPEDKKKFTKLCQMLFEGFKKEAEETGNERLLLTAAVSGAKVNIDKAYEIDLITPYLDWYHLMTYDYHGNWDTNAGHHSALNGKESSDQMHIDFTVKYYEKLGVPKEKLLIGLATYGRGDTPAMPYTGFKGENGFISYYEACTQITCEKFKETWDQKQLIPFAAGQYNQPKFGFDNVRSMKYKANYIKQMNLGGAFFWTIDNDDFTGKFCCQGKFPLIRTVKAVLHGQLKLLPPEKLCETCPSKEYKDVKNIKKTTEKAKSKKPSKTKRDATSEAPSAEDVCEEHNEGSWPDPSDCTKYYLCRGVGTPWGEQKRESCYAGAYFEPNEKTCKWVGQDKLNCEELIEGFENGAAAAATKAASTKENEDDDDEDITLDSNITSKQKKSSSSSPSKKGKSSTITRRNASEFDTCLPDKPVEFDPVQVSLPIQSNYLRANNNNYHNDGSRATTRQQRSAPRVVEQLPPSYNSIGHARRQFPLLTPITHPRIDRSTTNITPSVYNAMPPSYAELFLTSENKR</sequence>
<evidence type="ECO:0000259" key="8">
    <source>
        <dbReference type="PROSITE" id="PS50940"/>
    </source>
</evidence>
<feature type="region of interest" description="Disordered" evidence="7">
    <location>
        <begin position="487"/>
        <end position="545"/>
    </location>
</feature>
<keyword evidence="3 6" id="KW-0378">Hydrolase</keyword>
<dbReference type="Gene3D" id="3.20.20.80">
    <property type="entry name" value="Glycosidases"/>
    <property type="match status" value="2"/>
</dbReference>
<keyword evidence="2" id="KW-0147">Chitin-binding</keyword>
<dbReference type="SMART" id="SM00494">
    <property type="entry name" value="ChtBD2"/>
    <property type="match status" value="1"/>
</dbReference>
<dbReference type="InterPro" id="IPR001579">
    <property type="entry name" value="Glyco_hydro_18_chit_AS"/>
</dbReference>
<reference evidence="10" key="1">
    <citation type="submission" date="2021-02" db="EMBL/GenBank/DDBJ databases">
        <authorList>
            <person name="Nowell W R."/>
        </authorList>
    </citation>
    <scope>NUCLEOTIDE SEQUENCE</scope>
</reference>
<dbReference type="GO" id="GO:0005975">
    <property type="term" value="P:carbohydrate metabolic process"/>
    <property type="evidence" value="ECO:0007669"/>
    <property type="project" value="InterPro"/>
</dbReference>
<protein>
    <recommendedName>
        <fullName evidence="13">Chitinase</fullName>
    </recommendedName>
</protein>
<gene>
    <name evidence="10" type="ORF">GPM918_LOCUS14963</name>
    <name evidence="11" type="ORF">SRO942_LOCUS14963</name>
</gene>
<dbReference type="InterPro" id="IPR001223">
    <property type="entry name" value="Glyco_hydro18_cat"/>
</dbReference>
<dbReference type="InterPro" id="IPR011583">
    <property type="entry name" value="Chitinase_II/V-like_cat"/>
</dbReference>
<dbReference type="GO" id="GO:0005576">
    <property type="term" value="C:extracellular region"/>
    <property type="evidence" value="ECO:0007669"/>
    <property type="project" value="InterPro"/>
</dbReference>
<dbReference type="GO" id="GO:0004568">
    <property type="term" value="F:chitinase activity"/>
    <property type="evidence" value="ECO:0007669"/>
    <property type="project" value="UniProtKB-ARBA"/>
</dbReference>
<name>A0A814IEG7_9BILA</name>
<keyword evidence="4" id="KW-1015">Disulfide bond</keyword>
<evidence type="ECO:0000256" key="1">
    <source>
        <dbReference type="ARBA" id="ARBA00009121"/>
    </source>
</evidence>
<evidence type="ECO:0000259" key="9">
    <source>
        <dbReference type="PROSITE" id="PS51910"/>
    </source>
</evidence>
<evidence type="ECO:0000256" key="5">
    <source>
        <dbReference type="ARBA" id="ARBA00023295"/>
    </source>
</evidence>
<keyword evidence="12" id="KW-1185">Reference proteome</keyword>
<dbReference type="InterPro" id="IPR036508">
    <property type="entry name" value="Chitin-bd_dom_sf"/>
</dbReference>
<feature type="region of interest" description="Disordered" evidence="7">
    <location>
        <begin position="387"/>
        <end position="423"/>
    </location>
</feature>
<dbReference type="SUPFAM" id="SSF51445">
    <property type="entry name" value="(Trans)glycosidases"/>
    <property type="match status" value="1"/>
</dbReference>
<evidence type="ECO:0000256" key="4">
    <source>
        <dbReference type="ARBA" id="ARBA00023157"/>
    </source>
</evidence>
<evidence type="ECO:0000256" key="2">
    <source>
        <dbReference type="ARBA" id="ARBA00022669"/>
    </source>
</evidence>
<dbReference type="GO" id="GO:0008061">
    <property type="term" value="F:chitin binding"/>
    <property type="evidence" value="ECO:0007669"/>
    <property type="project" value="UniProtKB-KW"/>
</dbReference>
<feature type="domain" description="Chitin-binding type-2" evidence="8">
    <location>
        <begin position="411"/>
        <end position="474"/>
    </location>
</feature>
<organism evidence="10 12">
    <name type="scientific">Didymodactylos carnosus</name>
    <dbReference type="NCBI Taxonomy" id="1234261"/>
    <lineage>
        <taxon>Eukaryota</taxon>
        <taxon>Metazoa</taxon>
        <taxon>Spiralia</taxon>
        <taxon>Gnathifera</taxon>
        <taxon>Rotifera</taxon>
        <taxon>Eurotatoria</taxon>
        <taxon>Bdelloidea</taxon>
        <taxon>Philodinida</taxon>
        <taxon>Philodinidae</taxon>
        <taxon>Didymodactylos</taxon>
    </lineage>
</organism>
<evidence type="ECO:0000256" key="7">
    <source>
        <dbReference type="SAM" id="MobiDB-lite"/>
    </source>
</evidence>
<dbReference type="PROSITE" id="PS01095">
    <property type="entry name" value="GH18_1"/>
    <property type="match status" value="1"/>
</dbReference>
<dbReference type="OrthoDB" id="76388at2759"/>
<dbReference type="Pfam" id="PF00704">
    <property type="entry name" value="Glyco_hydro_18"/>
    <property type="match status" value="1"/>
</dbReference>
<dbReference type="Pfam" id="PF01607">
    <property type="entry name" value="CBM_14"/>
    <property type="match status" value="1"/>
</dbReference>
<dbReference type="EMBL" id="CAJOBC010003685">
    <property type="protein sequence ID" value="CAF3795887.1"/>
    <property type="molecule type" value="Genomic_DNA"/>
</dbReference>
<dbReference type="SMART" id="SM00636">
    <property type="entry name" value="Glyco_18"/>
    <property type="match status" value="1"/>
</dbReference>
<keyword evidence="5 6" id="KW-0326">Glycosidase</keyword>